<protein>
    <submittedName>
        <fullName evidence="1">Condensation domain-containing protein</fullName>
    </submittedName>
</protein>
<organism evidence="1 2">
    <name type="scientific">Desertifilum tharense IPPAS B-1220</name>
    <dbReference type="NCBI Taxonomy" id="1781255"/>
    <lineage>
        <taxon>Bacteria</taxon>
        <taxon>Bacillati</taxon>
        <taxon>Cyanobacteriota</taxon>
        <taxon>Cyanophyceae</taxon>
        <taxon>Desertifilales</taxon>
        <taxon>Desertifilaceae</taxon>
        <taxon>Desertifilum</taxon>
    </lineage>
</organism>
<dbReference type="Proteomes" id="UP000095472">
    <property type="component" value="Chromosome"/>
</dbReference>
<evidence type="ECO:0000313" key="1">
    <source>
        <dbReference type="EMBL" id="XPM64197.1"/>
    </source>
</evidence>
<name>A0ACD5GTK8_9CYAN</name>
<dbReference type="EMBL" id="CP182909">
    <property type="protein sequence ID" value="XPM64197.1"/>
    <property type="molecule type" value="Genomic_DNA"/>
</dbReference>
<gene>
    <name evidence="1" type="ORF">BH720_035335</name>
</gene>
<sequence>METDTAKFDLTLDVEERPEGVIGRLEYNTERFKPDTIERLLGHWQTLLESVVANPEQKIAQLPLLTARERQQLAVWNQTQTDYPQQYLRASTL</sequence>
<proteinExistence type="predicted"/>
<evidence type="ECO:0000313" key="2">
    <source>
        <dbReference type="Proteomes" id="UP000095472"/>
    </source>
</evidence>
<keyword evidence="2" id="KW-1185">Reference proteome</keyword>
<reference evidence="1 2" key="1">
    <citation type="journal article" date="2016" name="Genome Announc.">
        <title>Draft Genome Sequence of the Thermotolerant Cyanobacterium Desertifilum sp. IPPAS B-1220.</title>
        <authorList>
            <person name="Mironov K.S."/>
            <person name="Sinetova M.A."/>
            <person name="Bolatkhan K."/>
            <person name="Zayadan B.K."/>
            <person name="Ustinova V.V."/>
            <person name="Kupriyanova E.V."/>
            <person name="Skrypnik A.N."/>
            <person name="Gogoleva N.E."/>
            <person name="Gogolev Y.V."/>
            <person name="Los D.A."/>
        </authorList>
    </citation>
    <scope>NUCLEOTIDE SEQUENCE [LARGE SCALE GENOMIC DNA]</scope>
    <source>
        <strain evidence="1 2">IPPAS B-1220</strain>
    </source>
</reference>
<accession>A0ACD5GTK8</accession>